<feature type="transmembrane region" description="Helical" evidence="14">
    <location>
        <begin position="216"/>
        <end position="235"/>
    </location>
</feature>
<proteinExistence type="inferred from homology"/>
<dbReference type="Gene3D" id="1.20.120.80">
    <property type="entry name" value="Cytochrome c oxidase, subunit III, four-helix bundle"/>
    <property type="match status" value="1"/>
</dbReference>
<dbReference type="InterPro" id="IPR013833">
    <property type="entry name" value="Cyt_c_oxidase_su3_a-hlx"/>
</dbReference>
<evidence type="ECO:0000256" key="8">
    <source>
        <dbReference type="ARBA" id="ARBA00023136"/>
    </source>
</evidence>
<feature type="transmembrane region" description="Helical" evidence="14">
    <location>
        <begin position="134"/>
        <end position="151"/>
    </location>
</feature>
<evidence type="ECO:0000256" key="11">
    <source>
        <dbReference type="ARBA" id="ARBA00047816"/>
    </source>
</evidence>
<keyword evidence="6" id="KW-1278">Translocase</keyword>
<evidence type="ECO:0000256" key="12">
    <source>
        <dbReference type="RuleBase" id="RU003376"/>
    </source>
</evidence>
<evidence type="ECO:0000259" key="15">
    <source>
        <dbReference type="PROSITE" id="PS50253"/>
    </source>
</evidence>
<dbReference type="EC" id="7.1.1.9" evidence="3"/>
<evidence type="ECO:0000256" key="13">
    <source>
        <dbReference type="SAM" id="MobiDB-lite"/>
    </source>
</evidence>
<evidence type="ECO:0000256" key="14">
    <source>
        <dbReference type="SAM" id="Phobius"/>
    </source>
</evidence>
<dbReference type="InterPro" id="IPR000298">
    <property type="entry name" value="Cyt_c_oxidase-like_su3"/>
</dbReference>
<dbReference type="PROSITE" id="PS50253">
    <property type="entry name" value="COX3"/>
    <property type="match status" value="1"/>
</dbReference>
<evidence type="ECO:0000256" key="1">
    <source>
        <dbReference type="ARBA" id="ARBA00004651"/>
    </source>
</evidence>
<feature type="transmembrane region" description="Helical" evidence="14">
    <location>
        <begin position="93"/>
        <end position="114"/>
    </location>
</feature>
<sequence length="236" mass="25791">MTAFVRAGSRQTARKGNGASVIGHNGEVTTTSISPSVGAPVVNRPNSVAVGTIVWLGSEVMFFAGLFAIYFTLRSTSPELWESQSSLLTVPFSLANTIILVLSSLTCQFGVFAAERLQPRRTGWKPTQWGMVEWFFLTYAMGAIFVVGQIYEYAVLVSEGLSLSSDSYGSAFYLTTGFHGLHVIGGLMAFLLIIGRGYAVKNFGHKEATSAIVVSYYWHFVDVVWVGLFLIIYILK</sequence>
<dbReference type="GO" id="GO:0019646">
    <property type="term" value="P:aerobic electron transport chain"/>
    <property type="evidence" value="ECO:0007669"/>
    <property type="project" value="InterPro"/>
</dbReference>
<feature type="transmembrane region" description="Helical" evidence="14">
    <location>
        <begin position="53"/>
        <end position="73"/>
    </location>
</feature>
<evidence type="ECO:0000256" key="2">
    <source>
        <dbReference type="ARBA" id="ARBA00010581"/>
    </source>
</evidence>
<feature type="transmembrane region" description="Helical" evidence="14">
    <location>
        <begin position="171"/>
        <end position="195"/>
    </location>
</feature>
<dbReference type="FunFam" id="1.20.120.80:FF:000001">
    <property type="entry name" value="Cytochrome (Ubi)quinol oxidase subunit III"/>
    <property type="match status" value="1"/>
</dbReference>
<dbReference type="EMBL" id="BMGB01000001">
    <property type="protein sequence ID" value="GGA94367.1"/>
    <property type="molecule type" value="Genomic_DNA"/>
</dbReference>
<dbReference type="PANTHER" id="PTHR11403">
    <property type="entry name" value="CYTOCHROME C OXIDASE SUBUNIT III"/>
    <property type="match status" value="1"/>
</dbReference>
<reference evidence="16" key="1">
    <citation type="journal article" date="2014" name="Int. J. Syst. Evol. Microbiol.">
        <title>Complete genome sequence of Corynebacterium casei LMG S-19264T (=DSM 44701T), isolated from a smear-ripened cheese.</title>
        <authorList>
            <consortium name="US DOE Joint Genome Institute (JGI-PGF)"/>
            <person name="Walter F."/>
            <person name="Albersmeier A."/>
            <person name="Kalinowski J."/>
            <person name="Ruckert C."/>
        </authorList>
    </citation>
    <scope>NUCLEOTIDE SEQUENCE</scope>
    <source>
        <strain evidence="16">CGMCC 1.12813</strain>
    </source>
</reference>
<evidence type="ECO:0000256" key="7">
    <source>
        <dbReference type="ARBA" id="ARBA00022989"/>
    </source>
</evidence>
<evidence type="ECO:0000313" key="17">
    <source>
        <dbReference type="Proteomes" id="UP000606922"/>
    </source>
</evidence>
<keyword evidence="4" id="KW-1003">Cell membrane</keyword>
<keyword evidence="7 14" id="KW-1133">Transmembrane helix</keyword>
<evidence type="ECO:0000256" key="6">
    <source>
        <dbReference type="ARBA" id="ARBA00022967"/>
    </source>
</evidence>
<keyword evidence="17" id="KW-1185">Reference proteome</keyword>
<organism evidence="16 17">
    <name type="scientific">Conyzicola nivalis</name>
    <dbReference type="NCBI Taxonomy" id="1477021"/>
    <lineage>
        <taxon>Bacteria</taxon>
        <taxon>Bacillati</taxon>
        <taxon>Actinomycetota</taxon>
        <taxon>Actinomycetes</taxon>
        <taxon>Micrococcales</taxon>
        <taxon>Microbacteriaceae</taxon>
        <taxon>Conyzicola</taxon>
    </lineage>
</organism>
<feature type="domain" description="Heme-copper oxidase subunit III family profile" evidence="15">
    <location>
        <begin position="1"/>
        <end position="236"/>
    </location>
</feature>
<evidence type="ECO:0000313" key="16">
    <source>
        <dbReference type="EMBL" id="GGA94367.1"/>
    </source>
</evidence>
<feature type="region of interest" description="Disordered" evidence="13">
    <location>
        <begin position="1"/>
        <end position="21"/>
    </location>
</feature>
<dbReference type="GO" id="GO:0004129">
    <property type="term" value="F:cytochrome-c oxidase activity"/>
    <property type="evidence" value="ECO:0007669"/>
    <property type="project" value="UniProtKB-EC"/>
</dbReference>
<evidence type="ECO:0000256" key="9">
    <source>
        <dbReference type="ARBA" id="ARBA00031400"/>
    </source>
</evidence>
<dbReference type="InterPro" id="IPR024791">
    <property type="entry name" value="Cyt_c/ubiquinol_Oxase_su3"/>
</dbReference>
<evidence type="ECO:0000256" key="3">
    <source>
        <dbReference type="ARBA" id="ARBA00012949"/>
    </source>
</evidence>
<comment type="caution">
    <text evidence="16">The sequence shown here is derived from an EMBL/GenBank/DDBJ whole genome shotgun (WGS) entry which is preliminary data.</text>
</comment>
<dbReference type="InterPro" id="IPR035973">
    <property type="entry name" value="Cyt_c_oxidase_su3-like_sf"/>
</dbReference>
<gene>
    <name evidence="16" type="primary">ctaE</name>
    <name evidence="16" type="ORF">GCM10010979_06100</name>
</gene>
<comment type="catalytic activity">
    <reaction evidence="11">
        <text>4 Fe(II)-[cytochrome c] + O2 + 8 H(+)(in) = 4 Fe(III)-[cytochrome c] + 2 H2O + 4 H(+)(out)</text>
        <dbReference type="Rhea" id="RHEA:11436"/>
        <dbReference type="Rhea" id="RHEA-COMP:10350"/>
        <dbReference type="Rhea" id="RHEA-COMP:14399"/>
        <dbReference type="ChEBI" id="CHEBI:15377"/>
        <dbReference type="ChEBI" id="CHEBI:15378"/>
        <dbReference type="ChEBI" id="CHEBI:15379"/>
        <dbReference type="ChEBI" id="CHEBI:29033"/>
        <dbReference type="ChEBI" id="CHEBI:29034"/>
        <dbReference type="EC" id="7.1.1.9"/>
    </reaction>
</comment>
<reference evidence="16" key="2">
    <citation type="submission" date="2020-09" db="EMBL/GenBank/DDBJ databases">
        <authorList>
            <person name="Sun Q."/>
            <person name="Zhou Y."/>
        </authorList>
    </citation>
    <scope>NUCLEOTIDE SEQUENCE</scope>
    <source>
        <strain evidence="16">CGMCC 1.12813</strain>
    </source>
</reference>
<comment type="similarity">
    <text evidence="2 12">Belongs to the cytochrome c oxidase subunit 3 family.</text>
</comment>
<evidence type="ECO:0000256" key="10">
    <source>
        <dbReference type="ARBA" id="ARBA00031625"/>
    </source>
</evidence>
<protein>
    <recommendedName>
        <fullName evidence="3">cytochrome-c oxidase</fullName>
        <ecNumber evidence="3">7.1.1.9</ecNumber>
    </recommendedName>
    <alternativeName>
        <fullName evidence="9">Cytochrome aa3 subunit 3</fullName>
    </alternativeName>
    <alternativeName>
        <fullName evidence="10">Cytochrome c oxidase polypeptide III</fullName>
    </alternativeName>
</protein>
<accession>A0A916SDE6</accession>
<dbReference type="PANTHER" id="PTHR11403:SF2">
    <property type="entry name" value="CYTOCHROME BO(3) UBIQUINOL OXIDASE SUBUNIT 3"/>
    <property type="match status" value="1"/>
</dbReference>
<evidence type="ECO:0000256" key="4">
    <source>
        <dbReference type="ARBA" id="ARBA00022475"/>
    </source>
</evidence>
<dbReference type="GO" id="GO:0005886">
    <property type="term" value="C:plasma membrane"/>
    <property type="evidence" value="ECO:0007669"/>
    <property type="project" value="UniProtKB-SubCell"/>
</dbReference>
<dbReference type="SUPFAM" id="SSF81452">
    <property type="entry name" value="Cytochrome c oxidase subunit III-like"/>
    <property type="match status" value="1"/>
</dbReference>
<evidence type="ECO:0000256" key="5">
    <source>
        <dbReference type="ARBA" id="ARBA00022692"/>
    </source>
</evidence>
<keyword evidence="8 14" id="KW-0472">Membrane</keyword>
<keyword evidence="5 12" id="KW-0812">Transmembrane</keyword>
<dbReference type="CDD" id="cd00386">
    <property type="entry name" value="Heme_Cu_Oxidase_III_like"/>
    <property type="match status" value="1"/>
</dbReference>
<name>A0A916SDE6_9MICO</name>
<dbReference type="Proteomes" id="UP000606922">
    <property type="component" value="Unassembled WGS sequence"/>
</dbReference>
<comment type="subcellular location">
    <subcellularLocation>
        <location evidence="1 12">Cell membrane</location>
        <topology evidence="1 12">Multi-pass membrane protein</topology>
    </subcellularLocation>
</comment>
<dbReference type="Pfam" id="PF00510">
    <property type="entry name" value="COX3"/>
    <property type="match status" value="1"/>
</dbReference>
<dbReference type="AlphaFoldDB" id="A0A916SDE6"/>